<evidence type="ECO:0000313" key="2">
    <source>
        <dbReference type="EMBL" id="KAF2837749.1"/>
    </source>
</evidence>
<dbReference type="GO" id="GO:0098609">
    <property type="term" value="P:cell-cell adhesion"/>
    <property type="evidence" value="ECO:0007669"/>
    <property type="project" value="TreeGrafter"/>
</dbReference>
<feature type="domain" description="H-type lectin" evidence="1">
    <location>
        <begin position="222"/>
        <end position="284"/>
    </location>
</feature>
<dbReference type="SUPFAM" id="SSF141086">
    <property type="entry name" value="Agglutinin HPA-like"/>
    <property type="match status" value="3"/>
</dbReference>
<dbReference type="InterPro" id="IPR037221">
    <property type="entry name" value="H-type_lectin_dom_sf"/>
</dbReference>
<comment type="caution">
    <text evidence="2">The sequence shown here is derived from an EMBL/GenBank/DDBJ whole genome shotgun (WGS) entry which is preliminary data.</text>
</comment>
<dbReference type="PANTHER" id="PTHR46938">
    <property type="entry name" value="DISCOIDIN-1 SUBUNIT A-RELATED-RELATED"/>
    <property type="match status" value="1"/>
</dbReference>
<name>A0A9P4VRP4_9PEZI</name>
<dbReference type="Gene3D" id="2.60.40.2080">
    <property type="match status" value="3"/>
</dbReference>
<accession>A0A9P4VRP4</accession>
<dbReference type="EMBL" id="MU006098">
    <property type="protein sequence ID" value="KAF2837749.1"/>
    <property type="molecule type" value="Genomic_DNA"/>
</dbReference>
<dbReference type="InterPro" id="IPR052487">
    <property type="entry name" value="Galactose-binding_lectin"/>
</dbReference>
<feature type="domain" description="H-type lectin" evidence="1">
    <location>
        <begin position="124"/>
        <end position="190"/>
    </location>
</feature>
<reference evidence="2" key="1">
    <citation type="journal article" date="2020" name="Stud. Mycol.">
        <title>101 Dothideomycetes genomes: a test case for predicting lifestyles and emergence of pathogens.</title>
        <authorList>
            <person name="Haridas S."/>
            <person name="Albert R."/>
            <person name="Binder M."/>
            <person name="Bloem J."/>
            <person name="Labutti K."/>
            <person name="Salamov A."/>
            <person name="Andreopoulos B."/>
            <person name="Baker S."/>
            <person name="Barry K."/>
            <person name="Bills G."/>
            <person name="Bluhm B."/>
            <person name="Cannon C."/>
            <person name="Castanera R."/>
            <person name="Culley D."/>
            <person name="Daum C."/>
            <person name="Ezra D."/>
            <person name="Gonzalez J."/>
            <person name="Henrissat B."/>
            <person name="Kuo A."/>
            <person name="Liang C."/>
            <person name="Lipzen A."/>
            <person name="Lutzoni F."/>
            <person name="Magnuson J."/>
            <person name="Mondo S."/>
            <person name="Nolan M."/>
            <person name="Ohm R."/>
            <person name="Pangilinan J."/>
            <person name="Park H.-J."/>
            <person name="Ramirez L."/>
            <person name="Alfaro M."/>
            <person name="Sun H."/>
            <person name="Tritt A."/>
            <person name="Yoshinaga Y."/>
            <person name="Zwiers L.-H."/>
            <person name="Turgeon B."/>
            <person name="Goodwin S."/>
            <person name="Spatafora J."/>
            <person name="Crous P."/>
            <person name="Grigoriev I."/>
        </authorList>
    </citation>
    <scope>NUCLEOTIDE SEQUENCE</scope>
    <source>
        <strain evidence="2">CBS 101060</strain>
    </source>
</reference>
<dbReference type="AlphaFoldDB" id="A0A9P4VRP4"/>
<dbReference type="GO" id="GO:0070492">
    <property type="term" value="F:oligosaccharide binding"/>
    <property type="evidence" value="ECO:0007669"/>
    <property type="project" value="TreeGrafter"/>
</dbReference>
<keyword evidence="3" id="KW-1185">Reference proteome</keyword>
<feature type="domain" description="H-type lectin" evidence="1">
    <location>
        <begin position="39"/>
        <end position="94"/>
    </location>
</feature>
<proteinExistence type="predicted"/>
<dbReference type="Proteomes" id="UP000799429">
    <property type="component" value="Unassembled WGS sequence"/>
</dbReference>
<dbReference type="OrthoDB" id="291007at2759"/>
<dbReference type="GO" id="GO:0098636">
    <property type="term" value="C:protein complex involved in cell adhesion"/>
    <property type="evidence" value="ECO:0007669"/>
    <property type="project" value="TreeGrafter"/>
</dbReference>
<dbReference type="GO" id="GO:0030247">
    <property type="term" value="F:polysaccharide binding"/>
    <property type="evidence" value="ECO:0007669"/>
    <property type="project" value="TreeGrafter"/>
</dbReference>
<sequence length="287" mass="31796">MVHLSTPGSDTGFFSTLEVHSHDEPSLHTSRLIALPKGNYKEPPSIAAGFKLLDLSRDYPLRASINISDITTSQLKVGVDSNYGMVKEAAVQWLEHKTTAKECQSGSFDTQNENWTLRVREAQKEIRFAIPFKVQPEVIVWFNRVDLDVDQAFYRLSARATNVSTTGFTAHLDTWGDSTFSGAGLTWIAFPKTKPKVASGTIGTSEVRSFFSTPEQENFGEVAFAQPFLGKPTVLIALNMFDIKGGTDLRIKVEAVKITKKGFKWGLHTWEDTKMVAASASWIALGF</sequence>
<dbReference type="GO" id="GO:0046871">
    <property type="term" value="F:N-acetylgalactosamine binding"/>
    <property type="evidence" value="ECO:0007669"/>
    <property type="project" value="TreeGrafter"/>
</dbReference>
<gene>
    <name evidence="2" type="ORF">M501DRAFT_936647</name>
</gene>
<dbReference type="Pfam" id="PF09458">
    <property type="entry name" value="H_lectin"/>
    <property type="match status" value="3"/>
</dbReference>
<dbReference type="InterPro" id="IPR019019">
    <property type="entry name" value="H-type_lectin_domain"/>
</dbReference>
<dbReference type="GO" id="GO:0009986">
    <property type="term" value="C:cell surface"/>
    <property type="evidence" value="ECO:0007669"/>
    <property type="project" value="TreeGrafter"/>
</dbReference>
<protein>
    <recommendedName>
        <fullName evidence="1">H-type lectin domain-containing protein</fullName>
    </recommendedName>
</protein>
<evidence type="ECO:0000313" key="3">
    <source>
        <dbReference type="Proteomes" id="UP000799429"/>
    </source>
</evidence>
<evidence type="ECO:0000259" key="1">
    <source>
        <dbReference type="Pfam" id="PF09458"/>
    </source>
</evidence>
<organism evidence="2 3">
    <name type="scientific">Patellaria atrata CBS 101060</name>
    <dbReference type="NCBI Taxonomy" id="1346257"/>
    <lineage>
        <taxon>Eukaryota</taxon>
        <taxon>Fungi</taxon>
        <taxon>Dikarya</taxon>
        <taxon>Ascomycota</taxon>
        <taxon>Pezizomycotina</taxon>
        <taxon>Dothideomycetes</taxon>
        <taxon>Dothideomycetes incertae sedis</taxon>
        <taxon>Patellariales</taxon>
        <taxon>Patellariaceae</taxon>
        <taxon>Patellaria</taxon>
    </lineage>
</organism>